<reference evidence="3 4" key="1">
    <citation type="journal article" date="2016" name="Nat. Commun.">
        <title>Thousands of microbial genomes shed light on interconnected biogeochemical processes in an aquifer system.</title>
        <authorList>
            <person name="Anantharaman K."/>
            <person name="Brown C.T."/>
            <person name="Hug L.A."/>
            <person name="Sharon I."/>
            <person name="Castelle C.J."/>
            <person name="Probst A.J."/>
            <person name="Thomas B.C."/>
            <person name="Singh A."/>
            <person name="Wilkins M.J."/>
            <person name="Karaoz U."/>
            <person name="Brodie E.L."/>
            <person name="Williams K.H."/>
            <person name="Hubbard S.S."/>
            <person name="Banfield J.F."/>
        </authorList>
    </citation>
    <scope>NUCLEOTIDE SEQUENCE [LARGE SCALE GENOMIC DNA]</scope>
</reference>
<comment type="caution">
    <text evidence="3">The sequence shown here is derived from an EMBL/GenBank/DDBJ whole genome shotgun (WGS) entry which is preliminary data.</text>
</comment>
<sequence length="310" mass="33745">MTPSKKKTLIFLVAALVVLVLGYFLVSYLGRPISYSSDTDQLSVNAGNGPQNNLTQDSDSDGLPNWEEALWKTDSNNPDTDGDGTSDGEEVNTNRDPLVKGPQDTQVRSETVPDTQGPTATQKLTNDILLTYTKLKQSSADEETQINALQELVEKNQFPITAKTYATKDFTTVTENYSSIQNYAKDISTTITTLNLSSTENELSVLQTSLENNSATGIISLTTTANRYRTAVKQLLAMPVPTGALAIHTDITNDMALMGETVSAMSNLYTDPLISLSALKQYQPTALRIANNMNALFAYFKASQTKFTAP</sequence>
<protein>
    <submittedName>
        <fullName evidence="3">Uncharacterized protein</fullName>
    </submittedName>
</protein>
<dbReference type="Proteomes" id="UP000178873">
    <property type="component" value="Unassembled WGS sequence"/>
</dbReference>
<keyword evidence="2" id="KW-0472">Membrane</keyword>
<name>A0A1G2M4G9_9BACT</name>
<feature type="compositionally biased region" description="Polar residues" evidence="1">
    <location>
        <begin position="103"/>
        <end position="120"/>
    </location>
</feature>
<proteinExistence type="predicted"/>
<organism evidence="3 4">
    <name type="scientific">Candidatus Taylorbacteria bacterium RIFCSPHIGHO2_01_FULL_46_22b</name>
    <dbReference type="NCBI Taxonomy" id="1802301"/>
    <lineage>
        <taxon>Bacteria</taxon>
        <taxon>Candidatus Tayloriibacteriota</taxon>
    </lineage>
</organism>
<accession>A0A1G2M4G9</accession>
<evidence type="ECO:0000313" key="4">
    <source>
        <dbReference type="Proteomes" id="UP000178873"/>
    </source>
</evidence>
<evidence type="ECO:0000256" key="1">
    <source>
        <dbReference type="SAM" id="MobiDB-lite"/>
    </source>
</evidence>
<feature type="compositionally biased region" description="Acidic residues" evidence="1">
    <location>
        <begin position="80"/>
        <end position="90"/>
    </location>
</feature>
<dbReference type="EMBL" id="MHRF01000010">
    <property type="protein sequence ID" value="OHA17952.1"/>
    <property type="molecule type" value="Genomic_DNA"/>
</dbReference>
<gene>
    <name evidence="3" type="ORF">A2664_01210</name>
</gene>
<feature type="region of interest" description="Disordered" evidence="1">
    <location>
        <begin position="44"/>
        <end position="120"/>
    </location>
</feature>
<evidence type="ECO:0000313" key="3">
    <source>
        <dbReference type="EMBL" id="OHA17952.1"/>
    </source>
</evidence>
<dbReference type="AlphaFoldDB" id="A0A1G2M4G9"/>
<keyword evidence="2" id="KW-0812">Transmembrane</keyword>
<feature type="transmembrane region" description="Helical" evidence="2">
    <location>
        <begin position="9"/>
        <end position="30"/>
    </location>
</feature>
<evidence type="ECO:0000256" key="2">
    <source>
        <dbReference type="SAM" id="Phobius"/>
    </source>
</evidence>
<feature type="compositionally biased region" description="Polar residues" evidence="1">
    <location>
        <begin position="44"/>
        <end position="57"/>
    </location>
</feature>
<keyword evidence="2" id="KW-1133">Transmembrane helix</keyword>
<dbReference type="STRING" id="1802301.A2664_01210"/>